<evidence type="ECO:0000256" key="2">
    <source>
        <dbReference type="ARBA" id="ARBA00022448"/>
    </source>
</evidence>
<accession>A0A0R2IJ21</accession>
<evidence type="ECO:0000256" key="6">
    <source>
        <dbReference type="ARBA" id="ARBA00023136"/>
    </source>
</evidence>
<dbReference type="Pfam" id="PF07690">
    <property type="entry name" value="MFS_1"/>
    <property type="match status" value="1"/>
</dbReference>
<feature type="transmembrane region" description="Helical" evidence="7">
    <location>
        <begin position="114"/>
        <end position="136"/>
    </location>
</feature>
<dbReference type="InterPro" id="IPR011701">
    <property type="entry name" value="MFS"/>
</dbReference>
<feature type="transmembrane region" description="Helical" evidence="7">
    <location>
        <begin position="185"/>
        <end position="208"/>
    </location>
</feature>
<evidence type="ECO:0000256" key="1">
    <source>
        <dbReference type="ARBA" id="ARBA00004651"/>
    </source>
</evidence>
<dbReference type="AlphaFoldDB" id="A0A0R2IJ21"/>
<organism evidence="9 10">
    <name type="scientific">Pediococcus cellicola</name>
    <dbReference type="NCBI Taxonomy" id="319652"/>
    <lineage>
        <taxon>Bacteria</taxon>
        <taxon>Bacillati</taxon>
        <taxon>Bacillota</taxon>
        <taxon>Bacilli</taxon>
        <taxon>Lactobacillales</taxon>
        <taxon>Lactobacillaceae</taxon>
        <taxon>Pediococcus</taxon>
    </lineage>
</organism>
<dbReference type="GO" id="GO:0022857">
    <property type="term" value="F:transmembrane transporter activity"/>
    <property type="evidence" value="ECO:0007669"/>
    <property type="project" value="InterPro"/>
</dbReference>
<dbReference type="GO" id="GO:0005886">
    <property type="term" value="C:plasma membrane"/>
    <property type="evidence" value="ECO:0007669"/>
    <property type="project" value="UniProtKB-SubCell"/>
</dbReference>
<dbReference type="Proteomes" id="UP000051568">
    <property type="component" value="Unassembled WGS sequence"/>
</dbReference>
<gene>
    <name evidence="9" type="ORF">IV80_GL000518</name>
</gene>
<feature type="domain" description="Major facilitator superfamily (MFS) profile" evidence="8">
    <location>
        <begin position="1"/>
        <end position="370"/>
    </location>
</feature>
<dbReference type="InterPro" id="IPR020846">
    <property type="entry name" value="MFS_dom"/>
</dbReference>
<keyword evidence="4 7" id="KW-0812">Transmembrane</keyword>
<reference evidence="9 10" key="1">
    <citation type="journal article" date="2015" name="Genome Announc.">
        <title>Expanding the biotechnology potential of lactobacilli through comparative genomics of 213 strains and associated genera.</title>
        <authorList>
            <person name="Sun Z."/>
            <person name="Harris H.M."/>
            <person name="McCann A."/>
            <person name="Guo C."/>
            <person name="Argimon S."/>
            <person name="Zhang W."/>
            <person name="Yang X."/>
            <person name="Jeffery I.B."/>
            <person name="Cooney J.C."/>
            <person name="Kagawa T.F."/>
            <person name="Liu W."/>
            <person name="Song Y."/>
            <person name="Salvetti E."/>
            <person name="Wrobel A."/>
            <person name="Rasinkangas P."/>
            <person name="Parkhill J."/>
            <person name="Rea M.C."/>
            <person name="O'Sullivan O."/>
            <person name="Ritari J."/>
            <person name="Douillard F.P."/>
            <person name="Paul Ross R."/>
            <person name="Yang R."/>
            <person name="Briner A.E."/>
            <person name="Felis G.E."/>
            <person name="de Vos W.M."/>
            <person name="Barrangou R."/>
            <person name="Klaenhammer T.R."/>
            <person name="Caufield P.W."/>
            <person name="Cui Y."/>
            <person name="Zhang H."/>
            <person name="O'Toole P.W."/>
        </authorList>
    </citation>
    <scope>NUCLEOTIDE SEQUENCE [LARGE SCALE GENOMIC DNA]</scope>
    <source>
        <strain evidence="9 10">DSM 17757</strain>
    </source>
</reference>
<name>A0A0R2IJ21_9LACO</name>
<feature type="transmembrane region" description="Helical" evidence="7">
    <location>
        <begin position="84"/>
        <end position="102"/>
    </location>
</feature>
<evidence type="ECO:0000313" key="9">
    <source>
        <dbReference type="EMBL" id="KRN65010.1"/>
    </source>
</evidence>
<feature type="transmembrane region" description="Helical" evidence="7">
    <location>
        <begin position="30"/>
        <end position="48"/>
    </location>
</feature>
<dbReference type="SUPFAM" id="SSF103473">
    <property type="entry name" value="MFS general substrate transporter"/>
    <property type="match status" value="1"/>
</dbReference>
<feature type="transmembrane region" description="Helical" evidence="7">
    <location>
        <begin position="228"/>
        <end position="247"/>
    </location>
</feature>
<evidence type="ECO:0000256" key="7">
    <source>
        <dbReference type="SAM" id="Phobius"/>
    </source>
</evidence>
<dbReference type="PATRIC" id="fig|319652.3.peg.523"/>
<keyword evidence="5 7" id="KW-1133">Transmembrane helix</keyword>
<feature type="transmembrane region" description="Helical" evidence="7">
    <location>
        <begin position="278"/>
        <end position="299"/>
    </location>
</feature>
<evidence type="ECO:0000256" key="4">
    <source>
        <dbReference type="ARBA" id="ARBA00022692"/>
    </source>
</evidence>
<keyword evidence="10" id="KW-1185">Reference proteome</keyword>
<keyword evidence="2" id="KW-0813">Transport</keyword>
<sequence length="380" mass="41281">MIAPNIAAAIPLMDKTFKFQSASAVETLSTIPNLGIIIGIFLSNVIILKIGQKKTVLVGLVVALFSGLAPVISSNYMIVLCSRLLLGLGIGVFNSLAISMLYDFYKDEELATMLGFQNAAGSLGSSILSFAVSYLLRFGWHATFLIYIICLPVLILFWIIVPDVGEQKKVSRKMSSAKIHTHQRLNFPVILISIITFFLYAFFLVITVKLADLFTVEKIGSPSMASTVLGVFTLVSLLTGLLYGVIYKYLGHKSLPFGLLLMSIGFFMIGSLKAFIPIVFGVIIAGVGFSMTVPTLYTLLGEVAPENSKNLATSTILILTNIGVFMSPILINFFTKFTGNDSPASNMLVCSIGLIVLCLVTSLELIYQQKVNNKEAINKL</sequence>
<evidence type="ECO:0000259" key="8">
    <source>
        <dbReference type="PROSITE" id="PS50850"/>
    </source>
</evidence>
<evidence type="ECO:0000256" key="3">
    <source>
        <dbReference type="ARBA" id="ARBA00022475"/>
    </source>
</evidence>
<feature type="transmembrane region" description="Helical" evidence="7">
    <location>
        <begin position="346"/>
        <end position="367"/>
    </location>
</feature>
<feature type="transmembrane region" description="Helical" evidence="7">
    <location>
        <begin position="311"/>
        <end position="334"/>
    </location>
</feature>
<dbReference type="PROSITE" id="PS50850">
    <property type="entry name" value="MFS"/>
    <property type="match status" value="1"/>
</dbReference>
<dbReference type="PANTHER" id="PTHR43124">
    <property type="entry name" value="PURINE EFFLUX PUMP PBUE"/>
    <property type="match status" value="1"/>
</dbReference>
<dbReference type="Gene3D" id="1.20.1250.20">
    <property type="entry name" value="MFS general substrate transporter like domains"/>
    <property type="match status" value="1"/>
</dbReference>
<proteinExistence type="predicted"/>
<dbReference type="InterPro" id="IPR050189">
    <property type="entry name" value="MFS_Efflux_Transporters"/>
</dbReference>
<comment type="subcellular location">
    <subcellularLocation>
        <location evidence="1">Cell membrane</location>
        <topology evidence="1">Multi-pass membrane protein</topology>
    </subcellularLocation>
</comment>
<dbReference type="STRING" id="319652.IV80_GL000518"/>
<dbReference type="EMBL" id="JQBR01000013">
    <property type="protein sequence ID" value="KRN65010.1"/>
    <property type="molecule type" value="Genomic_DNA"/>
</dbReference>
<feature type="transmembrane region" description="Helical" evidence="7">
    <location>
        <begin position="142"/>
        <end position="164"/>
    </location>
</feature>
<comment type="caution">
    <text evidence="9">The sequence shown here is derived from an EMBL/GenBank/DDBJ whole genome shotgun (WGS) entry which is preliminary data.</text>
</comment>
<feature type="transmembrane region" description="Helical" evidence="7">
    <location>
        <begin position="254"/>
        <end position="272"/>
    </location>
</feature>
<evidence type="ECO:0000313" key="10">
    <source>
        <dbReference type="Proteomes" id="UP000051568"/>
    </source>
</evidence>
<evidence type="ECO:0000256" key="5">
    <source>
        <dbReference type="ARBA" id="ARBA00022989"/>
    </source>
</evidence>
<dbReference type="PANTHER" id="PTHR43124:SF3">
    <property type="entry name" value="CHLORAMPHENICOL EFFLUX PUMP RV0191"/>
    <property type="match status" value="1"/>
</dbReference>
<feature type="transmembrane region" description="Helical" evidence="7">
    <location>
        <begin position="55"/>
        <end position="78"/>
    </location>
</feature>
<keyword evidence="3" id="KW-1003">Cell membrane</keyword>
<protein>
    <recommendedName>
        <fullName evidence="8">Major facilitator superfamily (MFS) profile domain-containing protein</fullName>
    </recommendedName>
</protein>
<dbReference type="InterPro" id="IPR036259">
    <property type="entry name" value="MFS_trans_sf"/>
</dbReference>
<keyword evidence="6 7" id="KW-0472">Membrane</keyword>